<evidence type="ECO:0000256" key="2">
    <source>
        <dbReference type="PROSITE-ProRule" id="PRU00497"/>
    </source>
</evidence>
<evidence type="ECO:0000256" key="1">
    <source>
        <dbReference type="ARBA" id="ARBA00022460"/>
    </source>
</evidence>
<accession>A0A6P8ZX53</accession>
<dbReference type="GeneID" id="117650558"/>
<reference evidence="6" key="1">
    <citation type="submission" date="2025-08" db="UniProtKB">
        <authorList>
            <consortium name="RefSeq"/>
        </authorList>
    </citation>
    <scope>IDENTIFICATION</scope>
    <source>
        <tissue evidence="6">Total insect</tissue>
    </source>
</reference>
<evidence type="ECO:0000313" key="5">
    <source>
        <dbReference type="Proteomes" id="UP000515158"/>
    </source>
</evidence>
<keyword evidence="5" id="KW-1185">Reference proteome</keyword>
<dbReference type="AlphaFoldDB" id="A0A6P8ZX53"/>
<evidence type="ECO:0000256" key="4">
    <source>
        <dbReference type="SAM" id="SignalP"/>
    </source>
</evidence>
<dbReference type="Proteomes" id="UP000515158">
    <property type="component" value="Unplaced"/>
</dbReference>
<feature type="region of interest" description="Disordered" evidence="3">
    <location>
        <begin position="82"/>
        <end position="141"/>
    </location>
</feature>
<evidence type="ECO:0000313" key="6">
    <source>
        <dbReference type="RefSeq" id="XP_034249967.1"/>
    </source>
</evidence>
<dbReference type="PANTHER" id="PTHR10380">
    <property type="entry name" value="CUTICLE PROTEIN"/>
    <property type="match status" value="1"/>
</dbReference>
<keyword evidence="4" id="KW-0732">Signal</keyword>
<dbReference type="InterPro" id="IPR050468">
    <property type="entry name" value="Cuticle_Struct_Prot"/>
</dbReference>
<protein>
    <submittedName>
        <fullName evidence="6">Endocuticle structural glycoprotein SgAbd-2-like</fullName>
    </submittedName>
</protein>
<dbReference type="PRINTS" id="PR00947">
    <property type="entry name" value="CUTICLE"/>
</dbReference>
<dbReference type="PROSITE" id="PS00233">
    <property type="entry name" value="CHIT_BIND_RR_1"/>
    <property type="match status" value="1"/>
</dbReference>
<dbReference type="PROSITE" id="PS51155">
    <property type="entry name" value="CHIT_BIND_RR_2"/>
    <property type="match status" value="1"/>
</dbReference>
<sequence>MKSLVLLAVCLVAVQAAPQRPQDQQAVILQQSSDISPDGSFSFSYETSNSIRADARGQQVGPESLSVQGQYSYTADDGTPIQLQYLADENGFQPQGAHLPTPPPIPDAILKSIEYNRQHPEQDESQGQGQQQPQPFNIRRG</sequence>
<dbReference type="GO" id="GO:0062129">
    <property type="term" value="C:chitin-based extracellular matrix"/>
    <property type="evidence" value="ECO:0007669"/>
    <property type="project" value="TreeGrafter"/>
</dbReference>
<dbReference type="RefSeq" id="XP_034249967.1">
    <property type="nucleotide sequence ID" value="XM_034394076.1"/>
</dbReference>
<organism evidence="6">
    <name type="scientific">Thrips palmi</name>
    <name type="common">Melon thrips</name>
    <dbReference type="NCBI Taxonomy" id="161013"/>
    <lineage>
        <taxon>Eukaryota</taxon>
        <taxon>Metazoa</taxon>
        <taxon>Ecdysozoa</taxon>
        <taxon>Arthropoda</taxon>
        <taxon>Hexapoda</taxon>
        <taxon>Insecta</taxon>
        <taxon>Pterygota</taxon>
        <taxon>Neoptera</taxon>
        <taxon>Paraneoptera</taxon>
        <taxon>Thysanoptera</taxon>
        <taxon>Terebrantia</taxon>
        <taxon>Thripoidea</taxon>
        <taxon>Thripidae</taxon>
        <taxon>Thrips</taxon>
    </lineage>
</organism>
<dbReference type="InterPro" id="IPR031311">
    <property type="entry name" value="CHIT_BIND_RR_consensus"/>
</dbReference>
<dbReference type="OrthoDB" id="6493579at2759"/>
<evidence type="ECO:0000256" key="3">
    <source>
        <dbReference type="SAM" id="MobiDB-lite"/>
    </source>
</evidence>
<feature type="signal peptide" evidence="4">
    <location>
        <begin position="1"/>
        <end position="16"/>
    </location>
</feature>
<feature type="chain" id="PRO_5027967251" evidence="4">
    <location>
        <begin position="17"/>
        <end position="141"/>
    </location>
</feature>
<gene>
    <name evidence="6" type="primary">LOC117650558</name>
</gene>
<dbReference type="Pfam" id="PF00379">
    <property type="entry name" value="Chitin_bind_4"/>
    <property type="match status" value="1"/>
</dbReference>
<dbReference type="KEGG" id="tpal:117650558"/>
<dbReference type="InterPro" id="IPR000618">
    <property type="entry name" value="Insect_cuticle"/>
</dbReference>
<name>A0A6P8ZX53_THRPL</name>
<proteinExistence type="predicted"/>
<dbReference type="PANTHER" id="PTHR10380:SF237">
    <property type="entry name" value="CUTICULAR PROTEIN 65AU, ISOFORM A-RELATED"/>
    <property type="match status" value="1"/>
</dbReference>
<dbReference type="InParanoid" id="A0A6P8ZX53"/>
<dbReference type="FunCoup" id="A0A6P8ZX53">
    <property type="interactions" value="38"/>
</dbReference>
<dbReference type="GO" id="GO:0008010">
    <property type="term" value="F:structural constituent of chitin-based larval cuticle"/>
    <property type="evidence" value="ECO:0007669"/>
    <property type="project" value="TreeGrafter"/>
</dbReference>
<keyword evidence="1 2" id="KW-0193">Cuticle</keyword>
<feature type="compositionally biased region" description="Low complexity" evidence="3">
    <location>
        <begin position="126"/>
        <end position="135"/>
    </location>
</feature>